<gene>
    <name evidence="2" type="ORF">HYN59_08585</name>
</gene>
<dbReference type="AlphaFoldDB" id="A0A2S1QXP7"/>
<dbReference type="Proteomes" id="UP000244929">
    <property type="component" value="Chromosome"/>
</dbReference>
<proteinExistence type="predicted"/>
<evidence type="ECO:0000256" key="1">
    <source>
        <dbReference type="SAM" id="SignalP"/>
    </source>
</evidence>
<feature type="signal peptide" evidence="1">
    <location>
        <begin position="1"/>
        <end position="17"/>
    </location>
</feature>
<name>A0A2S1QXP7_9FLAO</name>
<sequence length="168" mass="17897">MKKLLLLPVLVFFAACSTDDNNLNLTQENELTNAQYRAAVAETDPSCLTSVSASVSIDVSRGIDHPYAVFTGNMVGASSKGTYRARVEVEMLSDCEDITSGNGQVTIFAMSGTVQNPLFGTANITVAGNLLPANPCYRWRFVVDGSIAGSKSKNGCSVASPWYDAPLF</sequence>
<evidence type="ECO:0000313" key="2">
    <source>
        <dbReference type="EMBL" id="AWH85176.1"/>
    </source>
</evidence>
<reference evidence="2 3" key="1">
    <citation type="submission" date="2018-04" db="EMBL/GenBank/DDBJ databases">
        <title>Genome sequencing of Flavobacterium sp. HYN0059.</title>
        <authorList>
            <person name="Yi H."/>
            <person name="Baek C."/>
        </authorList>
    </citation>
    <scope>NUCLEOTIDE SEQUENCE [LARGE SCALE GENOMIC DNA]</scope>
    <source>
        <strain evidence="2 3">HYN0059</strain>
    </source>
</reference>
<feature type="chain" id="PRO_5015771660" description="Lipoprotein" evidence="1">
    <location>
        <begin position="18"/>
        <end position="168"/>
    </location>
</feature>
<evidence type="ECO:0000313" key="3">
    <source>
        <dbReference type="Proteomes" id="UP000244929"/>
    </source>
</evidence>
<dbReference type="PROSITE" id="PS51257">
    <property type="entry name" value="PROKAR_LIPOPROTEIN"/>
    <property type="match status" value="1"/>
</dbReference>
<evidence type="ECO:0008006" key="4">
    <source>
        <dbReference type="Google" id="ProtNLM"/>
    </source>
</evidence>
<organism evidence="2 3">
    <name type="scientific">Flavobacterium album</name>
    <dbReference type="NCBI Taxonomy" id="2175091"/>
    <lineage>
        <taxon>Bacteria</taxon>
        <taxon>Pseudomonadati</taxon>
        <taxon>Bacteroidota</taxon>
        <taxon>Flavobacteriia</taxon>
        <taxon>Flavobacteriales</taxon>
        <taxon>Flavobacteriaceae</taxon>
        <taxon>Flavobacterium</taxon>
    </lineage>
</organism>
<dbReference type="EMBL" id="CP029186">
    <property type="protein sequence ID" value="AWH85176.1"/>
    <property type="molecule type" value="Genomic_DNA"/>
</dbReference>
<accession>A0A2S1QXP7</accession>
<dbReference type="KEGG" id="falb:HYN59_08585"/>
<dbReference type="RefSeq" id="WP_108777880.1">
    <property type="nucleotide sequence ID" value="NZ_CP029186.1"/>
</dbReference>
<keyword evidence="1" id="KW-0732">Signal</keyword>
<protein>
    <recommendedName>
        <fullName evidence="4">Lipoprotein</fullName>
    </recommendedName>
</protein>
<keyword evidence="3" id="KW-1185">Reference proteome</keyword>
<dbReference type="OrthoDB" id="1376892at2"/>